<evidence type="ECO:0000313" key="2">
    <source>
        <dbReference type="Proteomes" id="UP000092600"/>
    </source>
</evidence>
<gene>
    <name evidence="1" type="ORF">ACMD2_20287</name>
</gene>
<dbReference type="Proteomes" id="UP000092600">
    <property type="component" value="Unassembled WGS sequence"/>
</dbReference>
<accession>A0A199V1E2</accession>
<dbReference type="AlphaFoldDB" id="A0A199V1E2"/>
<dbReference type="EMBL" id="LSRQ01003738">
    <property type="protein sequence ID" value="OAY70874.1"/>
    <property type="molecule type" value="Genomic_DNA"/>
</dbReference>
<proteinExistence type="predicted"/>
<sequence length="36" mass="4281">GCIQIHLPILTPTATSSIFTLLCERERERERERRRV</sequence>
<comment type="caution">
    <text evidence="1">The sequence shown here is derived from an EMBL/GenBank/DDBJ whole genome shotgun (WGS) entry which is preliminary data.</text>
</comment>
<feature type="non-terminal residue" evidence="1">
    <location>
        <position position="1"/>
    </location>
</feature>
<reference evidence="1 2" key="1">
    <citation type="journal article" date="2016" name="DNA Res.">
        <title>The draft genome of MD-2 pineapple using hybrid error correction of long reads.</title>
        <authorList>
            <person name="Redwan R.M."/>
            <person name="Saidin A."/>
            <person name="Kumar S.V."/>
        </authorList>
    </citation>
    <scope>NUCLEOTIDE SEQUENCE [LARGE SCALE GENOMIC DNA]</scope>
    <source>
        <strain evidence="2">cv. MD2</strain>
        <tissue evidence="1">Leaf</tissue>
    </source>
</reference>
<protein>
    <submittedName>
        <fullName evidence="1">Uncharacterized protein</fullName>
    </submittedName>
</protein>
<organism evidence="1 2">
    <name type="scientific">Ananas comosus</name>
    <name type="common">Pineapple</name>
    <name type="synonym">Ananas ananas</name>
    <dbReference type="NCBI Taxonomy" id="4615"/>
    <lineage>
        <taxon>Eukaryota</taxon>
        <taxon>Viridiplantae</taxon>
        <taxon>Streptophyta</taxon>
        <taxon>Embryophyta</taxon>
        <taxon>Tracheophyta</taxon>
        <taxon>Spermatophyta</taxon>
        <taxon>Magnoliopsida</taxon>
        <taxon>Liliopsida</taxon>
        <taxon>Poales</taxon>
        <taxon>Bromeliaceae</taxon>
        <taxon>Bromelioideae</taxon>
        <taxon>Ananas</taxon>
    </lineage>
</organism>
<evidence type="ECO:0000313" key="1">
    <source>
        <dbReference type="EMBL" id="OAY70874.1"/>
    </source>
</evidence>
<name>A0A199V1E2_ANACO</name>